<reference evidence="3" key="1">
    <citation type="submission" date="2024-06" db="EMBL/GenBank/DDBJ databases">
        <title>Methylostella associata gen. nov., sp. nov., a novel Ancalomicrobiaceae-affiliated facultatively methylotrophic bacteria that feed on methanotrophs of the genus Methylococcus.</title>
        <authorList>
            <person name="Saltykova V."/>
            <person name="Danilova O.V."/>
            <person name="Oshkin I.Y."/>
            <person name="Belova S.E."/>
            <person name="Pimenov N.V."/>
            <person name="Dedysh S.N."/>
        </authorList>
    </citation>
    <scope>NUCLEOTIDE SEQUENCE</scope>
    <source>
        <strain evidence="3">S20</strain>
    </source>
</reference>
<organism evidence="3">
    <name type="scientific">Methyloraptor flagellatus</name>
    <dbReference type="NCBI Taxonomy" id="3162530"/>
    <lineage>
        <taxon>Bacteria</taxon>
        <taxon>Pseudomonadati</taxon>
        <taxon>Pseudomonadota</taxon>
        <taxon>Alphaproteobacteria</taxon>
        <taxon>Hyphomicrobiales</taxon>
        <taxon>Ancalomicrobiaceae</taxon>
        <taxon>Methyloraptor</taxon>
    </lineage>
</organism>
<evidence type="ECO:0000313" key="3">
    <source>
        <dbReference type="EMBL" id="XBY44577.1"/>
    </source>
</evidence>
<gene>
    <name evidence="3" type="ORF">ABS361_21655</name>
</gene>
<dbReference type="RefSeq" id="WP_407049669.1">
    <property type="nucleotide sequence ID" value="NZ_CP158568.1"/>
</dbReference>
<dbReference type="Pfam" id="PF12849">
    <property type="entry name" value="PBP_like_2"/>
    <property type="match status" value="1"/>
</dbReference>
<dbReference type="PANTHER" id="PTHR30570">
    <property type="entry name" value="PERIPLASMIC PHOSPHATE BINDING COMPONENT OF PHOSPHATE ABC TRANSPORTER"/>
    <property type="match status" value="1"/>
</dbReference>
<evidence type="ECO:0000256" key="1">
    <source>
        <dbReference type="ARBA" id="ARBA00022729"/>
    </source>
</evidence>
<name>A0AAU7X924_9HYPH</name>
<keyword evidence="1" id="KW-0732">Signal</keyword>
<dbReference type="PANTHER" id="PTHR30570:SF1">
    <property type="entry name" value="PHOSPHATE-BINDING PROTEIN PSTS"/>
    <property type="match status" value="1"/>
</dbReference>
<dbReference type="AlphaFoldDB" id="A0AAU7X924"/>
<dbReference type="SUPFAM" id="SSF53850">
    <property type="entry name" value="Periplasmic binding protein-like II"/>
    <property type="match status" value="1"/>
</dbReference>
<proteinExistence type="predicted"/>
<dbReference type="Gene3D" id="3.40.190.10">
    <property type="entry name" value="Periplasmic binding protein-like II"/>
    <property type="match status" value="2"/>
</dbReference>
<dbReference type="KEGG" id="mflg:ABS361_21655"/>
<feature type="domain" description="PBP" evidence="2">
    <location>
        <begin position="11"/>
        <end position="238"/>
    </location>
</feature>
<accession>A0AAU7X924</accession>
<dbReference type="InterPro" id="IPR024370">
    <property type="entry name" value="PBP_domain"/>
</dbReference>
<dbReference type="InterPro" id="IPR050811">
    <property type="entry name" value="Phosphate_ABC_transporter"/>
</dbReference>
<dbReference type="EMBL" id="CP158568">
    <property type="protein sequence ID" value="XBY44577.1"/>
    <property type="molecule type" value="Genomic_DNA"/>
</dbReference>
<evidence type="ECO:0000259" key="2">
    <source>
        <dbReference type="Pfam" id="PF12849"/>
    </source>
</evidence>
<protein>
    <submittedName>
        <fullName evidence="3">Substrate-binding domain-containing protein</fullName>
    </submittedName>
</protein>
<sequence>MIVILLAARVATAGTLTVVGTGDGVDVLRALAEAYTNAHPEVIVDVPPSIGSGGGIAAVGADREIMARIARPLSASETEQGIVAVPVLRIPSAFFIHPGTGVTALSSEAVAAIYRGEITNWRDVGGADLKIRLVRREDADSTLTVLRASMPGWKNLILSPRSKTALTTQDAIETVRTVEGTIGFGPFTQTLEHGTTVLKVDGRHPSASDYPSAVVVSYIYKPERLTDEARDFIRFTGSEAAARIIAGFGGQPLANRSVP</sequence>